<dbReference type="Pfam" id="PF03447">
    <property type="entry name" value="NAD_binding_3"/>
    <property type="match status" value="1"/>
</dbReference>
<dbReference type="EC" id="1.1.1.3" evidence="5 15"/>
<evidence type="ECO:0000256" key="4">
    <source>
        <dbReference type="ARBA" id="ARBA00006753"/>
    </source>
</evidence>
<dbReference type="SUPFAM" id="SSF51735">
    <property type="entry name" value="NAD(P)-binding Rossmann-fold domains"/>
    <property type="match status" value="1"/>
</dbReference>
<dbReference type="Proteomes" id="UP000176288">
    <property type="component" value="Chromosome"/>
</dbReference>
<comment type="catalytic activity">
    <reaction evidence="13">
        <text>L-homoserine + NADP(+) = L-aspartate 4-semialdehyde + NADPH + H(+)</text>
        <dbReference type="Rhea" id="RHEA:15761"/>
        <dbReference type="ChEBI" id="CHEBI:15378"/>
        <dbReference type="ChEBI" id="CHEBI:57476"/>
        <dbReference type="ChEBI" id="CHEBI:57783"/>
        <dbReference type="ChEBI" id="CHEBI:58349"/>
        <dbReference type="ChEBI" id="CHEBI:537519"/>
        <dbReference type="EC" id="1.1.1.3"/>
    </reaction>
    <physiologicalReaction direction="right-to-left" evidence="13">
        <dbReference type="Rhea" id="RHEA:15763"/>
    </physiologicalReaction>
</comment>
<keyword evidence="7 15" id="KW-0028">Amino-acid biosynthesis</keyword>
<evidence type="ECO:0000256" key="2">
    <source>
        <dbReference type="ARBA" id="ARBA00005056"/>
    </source>
</evidence>
<protein>
    <recommendedName>
        <fullName evidence="6 15">Homoserine dehydrogenase</fullName>
        <ecNumber evidence="5 15">1.1.1.3</ecNumber>
    </recommendedName>
</protein>
<dbReference type="Gene3D" id="3.30.360.10">
    <property type="entry name" value="Dihydrodipicolinate Reductase, domain 2"/>
    <property type="match status" value="1"/>
</dbReference>
<evidence type="ECO:0000256" key="12">
    <source>
        <dbReference type="ARBA" id="ARBA00044930"/>
    </source>
</evidence>
<dbReference type="RefSeq" id="WP_071163454.1">
    <property type="nucleotide sequence ID" value="NZ_CP017812.1"/>
</dbReference>
<dbReference type="Gene3D" id="3.40.50.720">
    <property type="entry name" value="NAD(P)-binding Rossmann-like Domain"/>
    <property type="match status" value="1"/>
</dbReference>
<reference evidence="19 20" key="1">
    <citation type="submission" date="2016-10" db="EMBL/GenBank/DDBJ databases">
        <title>Actinomyces aegypiusis sp. nov., isolated from the Aegypius monachus in Qinghai Tibet Plateau China.</title>
        <authorList>
            <person name="Wang Y."/>
        </authorList>
    </citation>
    <scope>NUCLEOTIDE SEQUENCE [LARGE SCALE GENOMIC DNA]</scope>
    <source>
        <strain evidence="19 20">VUL4_3</strain>
    </source>
</reference>
<dbReference type="AlphaFoldDB" id="A0A1D9MIF2"/>
<evidence type="ECO:0000256" key="3">
    <source>
        <dbReference type="ARBA" id="ARBA00005062"/>
    </source>
</evidence>
<dbReference type="EMBL" id="CP017812">
    <property type="protein sequence ID" value="AOZ71988.1"/>
    <property type="molecule type" value="Genomic_DNA"/>
</dbReference>
<evidence type="ECO:0000259" key="17">
    <source>
        <dbReference type="Pfam" id="PF00742"/>
    </source>
</evidence>
<feature type="domain" description="Aspartate/homoserine dehydrogenase NAD-binding" evidence="18">
    <location>
        <begin position="7"/>
        <end position="115"/>
    </location>
</feature>
<dbReference type="KEGG" id="avu:BK816_00665"/>
<keyword evidence="10" id="KW-0915">Sodium</keyword>
<evidence type="ECO:0000256" key="6">
    <source>
        <dbReference type="ARBA" id="ARBA00013376"/>
    </source>
</evidence>
<dbReference type="GO" id="GO:0050661">
    <property type="term" value="F:NADP binding"/>
    <property type="evidence" value="ECO:0007669"/>
    <property type="project" value="InterPro"/>
</dbReference>
<dbReference type="InterPro" id="IPR036291">
    <property type="entry name" value="NAD(P)-bd_dom_sf"/>
</dbReference>
<evidence type="ECO:0000256" key="10">
    <source>
        <dbReference type="ARBA" id="ARBA00023053"/>
    </source>
</evidence>
<keyword evidence="15" id="KW-0521">NADP</keyword>
<evidence type="ECO:0000256" key="1">
    <source>
        <dbReference type="ARBA" id="ARBA00001920"/>
    </source>
</evidence>
<dbReference type="SUPFAM" id="SSF55347">
    <property type="entry name" value="Glyceraldehyde-3-phosphate dehydrogenase-like, C-terminal domain"/>
    <property type="match status" value="1"/>
</dbReference>
<evidence type="ECO:0000256" key="11">
    <source>
        <dbReference type="ARBA" id="ARBA00023167"/>
    </source>
</evidence>
<comment type="cofactor">
    <cofactor evidence="1">
        <name>a metal cation</name>
        <dbReference type="ChEBI" id="CHEBI:25213"/>
    </cofactor>
</comment>
<dbReference type="UniPathway" id="UPA00050">
    <property type="reaction ID" value="UER00063"/>
</dbReference>
<dbReference type="STRING" id="1912795.BK816_00665"/>
<evidence type="ECO:0000259" key="18">
    <source>
        <dbReference type="Pfam" id="PF03447"/>
    </source>
</evidence>
<dbReference type="InterPro" id="IPR005106">
    <property type="entry name" value="Asp/hSer_DH_NAD-bd"/>
</dbReference>
<proteinExistence type="inferred from homology"/>
<dbReference type="FunFam" id="3.30.360.10:FF:000005">
    <property type="entry name" value="Homoserine dehydrogenase"/>
    <property type="match status" value="1"/>
</dbReference>
<evidence type="ECO:0000256" key="16">
    <source>
        <dbReference type="RuleBase" id="RU004171"/>
    </source>
</evidence>
<accession>A0A1D9MIF2</accession>
<dbReference type="UniPathway" id="UPA00051">
    <property type="reaction ID" value="UER00465"/>
</dbReference>
<dbReference type="InterPro" id="IPR019811">
    <property type="entry name" value="HDH_CS"/>
</dbReference>
<dbReference type="NCBIfam" id="NF004976">
    <property type="entry name" value="PRK06349.1"/>
    <property type="match status" value="1"/>
</dbReference>
<feature type="domain" description="Homoserine dehydrogenase catalytic" evidence="17">
    <location>
        <begin position="124"/>
        <end position="302"/>
    </location>
</feature>
<dbReference type="GO" id="GO:0009088">
    <property type="term" value="P:threonine biosynthetic process"/>
    <property type="evidence" value="ECO:0007669"/>
    <property type="project" value="UniProtKB-UniPathway"/>
</dbReference>
<dbReference type="Pfam" id="PF00742">
    <property type="entry name" value="Homoserine_dh"/>
    <property type="match status" value="1"/>
</dbReference>
<comment type="similarity">
    <text evidence="4 16">Belongs to the homoserine dehydrogenase family.</text>
</comment>
<dbReference type="InterPro" id="IPR001342">
    <property type="entry name" value="HDH_cat"/>
</dbReference>
<evidence type="ECO:0000256" key="8">
    <source>
        <dbReference type="ARBA" id="ARBA00022697"/>
    </source>
</evidence>
<evidence type="ECO:0000256" key="14">
    <source>
        <dbReference type="ARBA" id="ARBA00049031"/>
    </source>
</evidence>
<evidence type="ECO:0000313" key="19">
    <source>
        <dbReference type="EMBL" id="AOZ71988.1"/>
    </source>
</evidence>
<dbReference type="PANTHER" id="PTHR43331">
    <property type="entry name" value="HOMOSERINE DEHYDROGENASE"/>
    <property type="match status" value="1"/>
</dbReference>
<sequence>MRIGLLGHGVVGQGVRKIIDAHQTSATAAMSVVRILVRDQSEITDERITTDPEEFFTTDMDVVVECMGGVDKPFEFVSRALSAGMGVVSSNKKLLAHKYDELQALATQRQVPLAFEAAIGGGIPWLHNLALTAQVDEVESFRGIFNGTTNYILDEMFTHGQNFDDALRGAQERGYAEADPSDDIDGHDVKYKTVLTANRIWGVSVPLEQVPALGLRHVDGRDAKWAAAHGKTIKLLGMARATNQGVMAGAMPVMLPANHLLAGIHQNFNCAMVNSNNFGEAAYYGQGAGMLPTAFAVVSDLVSVQALMVQDSFALAAPGRTVVAPMWQEAWGQNASPLSREVASVDQLVSSPAQSLEVAPMDQSALQGKYYLRPENSEDFDLLWDLVEFTRPEKLENGAILTGGVHLPLLMNSLRRAGFTTGVVGDISTLVCEVEDSSAKMVADRGLFLALVDSGLNE</sequence>
<dbReference type="GO" id="GO:0004412">
    <property type="term" value="F:homoserine dehydrogenase activity"/>
    <property type="evidence" value="ECO:0007669"/>
    <property type="project" value="UniProtKB-EC"/>
</dbReference>
<name>A0A1D9MIF2_9ACTO</name>
<comment type="catalytic activity">
    <reaction evidence="14">
        <text>L-homoserine + NAD(+) = L-aspartate 4-semialdehyde + NADH + H(+)</text>
        <dbReference type="Rhea" id="RHEA:15757"/>
        <dbReference type="ChEBI" id="CHEBI:15378"/>
        <dbReference type="ChEBI" id="CHEBI:57476"/>
        <dbReference type="ChEBI" id="CHEBI:57540"/>
        <dbReference type="ChEBI" id="CHEBI:57945"/>
        <dbReference type="ChEBI" id="CHEBI:537519"/>
        <dbReference type="EC" id="1.1.1.3"/>
    </reaction>
    <physiologicalReaction direction="right-to-left" evidence="14">
        <dbReference type="Rhea" id="RHEA:15759"/>
    </physiologicalReaction>
</comment>
<dbReference type="PROSITE" id="PS01042">
    <property type="entry name" value="HOMOSER_DHGENASE"/>
    <property type="match status" value="1"/>
</dbReference>
<dbReference type="PANTHER" id="PTHR43331:SF1">
    <property type="entry name" value="HOMOSERINE DEHYDROGENASE"/>
    <property type="match status" value="1"/>
</dbReference>
<dbReference type="GO" id="GO:0009086">
    <property type="term" value="P:methionine biosynthetic process"/>
    <property type="evidence" value="ECO:0007669"/>
    <property type="project" value="UniProtKB-KW"/>
</dbReference>
<evidence type="ECO:0000256" key="9">
    <source>
        <dbReference type="ARBA" id="ARBA00023002"/>
    </source>
</evidence>
<gene>
    <name evidence="19" type="ORF">BK816_00665</name>
</gene>
<evidence type="ECO:0000256" key="15">
    <source>
        <dbReference type="RuleBase" id="RU000579"/>
    </source>
</evidence>
<organism evidence="19 20">
    <name type="scientific">Boudabousia tangfeifanii</name>
    <dbReference type="NCBI Taxonomy" id="1912795"/>
    <lineage>
        <taxon>Bacteria</taxon>
        <taxon>Bacillati</taxon>
        <taxon>Actinomycetota</taxon>
        <taxon>Actinomycetes</taxon>
        <taxon>Actinomycetales</taxon>
        <taxon>Actinomycetaceae</taxon>
        <taxon>Boudabousia</taxon>
    </lineage>
</organism>
<evidence type="ECO:0000256" key="7">
    <source>
        <dbReference type="ARBA" id="ARBA00022605"/>
    </source>
</evidence>
<keyword evidence="8 15" id="KW-0791">Threonine biosynthesis</keyword>
<evidence type="ECO:0000256" key="13">
    <source>
        <dbReference type="ARBA" id="ARBA00048841"/>
    </source>
</evidence>
<keyword evidence="9 15" id="KW-0560">Oxidoreductase</keyword>
<comment type="function">
    <text evidence="12">Catalyzes the conversion of L-aspartate-beta-semialdehyde (L-Asa) to L-homoserine (L-Hse), the third step in the biosynthesis of threonine and methionine from aspartate.</text>
</comment>
<keyword evidence="20" id="KW-1185">Reference proteome</keyword>
<evidence type="ECO:0000256" key="5">
    <source>
        <dbReference type="ARBA" id="ARBA00013213"/>
    </source>
</evidence>
<comment type="pathway">
    <text evidence="3 15">Amino-acid biosynthesis; L-methionine biosynthesis via de novo pathway; L-homoserine from L-aspartate: step 3/3.</text>
</comment>
<evidence type="ECO:0000313" key="20">
    <source>
        <dbReference type="Proteomes" id="UP000176288"/>
    </source>
</evidence>
<dbReference type="OrthoDB" id="9808167at2"/>
<keyword evidence="11 15" id="KW-0486">Methionine biosynthesis</keyword>
<comment type="pathway">
    <text evidence="2 15">Amino-acid biosynthesis; L-threonine biosynthesis; L-threonine from L-aspartate: step 3/5.</text>
</comment>